<accession>A0A3N1NTM5</accession>
<dbReference type="EMBL" id="RJUK01000002">
    <property type="protein sequence ID" value="ROQ18327.1"/>
    <property type="molecule type" value="Genomic_DNA"/>
</dbReference>
<feature type="signal peptide" evidence="1">
    <location>
        <begin position="1"/>
        <end position="18"/>
    </location>
</feature>
<dbReference type="InterPro" id="IPR021559">
    <property type="entry name" value="DUF3019"/>
</dbReference>
<keyword evidence="3" id="KW-1185">Reference proteome</keyword>
<comment type="caution">
    <text evidence="2">The sequence shown here is derived from an EMBL/GenBank/DDBJ whole genome shotgun (WGS) entry which is preliminary data.</text>
</comment>
<dbReference type="Pfam" id="PF11456">
    <property type="entry name" value="DUF3019"/>
    <property type="match status" value="1"/>
</dbReference>
<gene>
    <name evidence="2" type="ORF">EDC38_2549</name>
</gene>
<name>A0A3N1NTM5_9GAMM</name>
<reference evidence="2 3" key="1">
    <citation type="submission" date="2018-11" db="EMBL/GenBank/DDBJ databases">
        <title>Genomic Encyclopedia of Type Strains, Phase IV (KMG-IV): sequencing the most valuable type-strain genomes for metagenomic binning, comparative biology and taxonomic classification.</title>
        <authorList>
            <person name="Goeker M."/>
        </authorList>
    </citation>
    <scope>NUCLEOTIDE SEQUENCE [LARGE SCALE GENOMIC DNA]</scope>
    <source>
        <strain evidence="2 3">DSM 16974</strain>
    </source>
</reference>
<feature type="chain" id="PRO_5018027715" evidence="1">
    <location>
        <begin position="19"/>
        <end position="125"/>
    </location>
</feature>
<proteinExistence type="predicted"/>
<dbReference type="AlphaFoldDB" id="A0A3N1NTM5"/>
<evidence type="ECO:0000256" key="1">
    <source>
        <dbReference type="SAM" id="SignalP"/>
    </source>
</evidence>
<dbReference type="OrthoDB" id="5703610at2"/>
<evidence type="ECO:0000313" key="2">
    <source>
        <dbReference type="EMBL" id="ROQ18327.1"/>
    </source>
</evidence>
<sequence>MRQSLWILAGWCVAGASAADSALELKPSICALAENQVLCEQRVDIRWHSDYPDALCLFVDQSEQPLACWREKDQGEYHYEARTEQSMTFQLRAERDDQLLASRLFEVIREYTEFRSRRRKPWNFF</sequence>
<evidence type="ECO:0000313" key="3">
    <source>
        <dbReference type="Proteomes" id="UP000273643"/>
    </source>
</evidence>
<dbReference type="Proteomes" id="UP000273643">
    <property type="component" value="Unassembled WGS sequence"/>
</dbReference>
<organism evidence="2 3">
    <name type="scientific">Marinimicrobium koreense</name>
    <dbReference type="NCBI Taxonomy" id="306545"/>
    <lineage>
        <taxon>Bacteria</taxon>
        <taxon>Pseudomonadati</taxon>
        <taxon>Pseudomonadota</taxon>
        <taxon>Gammaproteobacteria</taxon>
        <taxon>Cellvibrionales</taxon>
        <taxon>Cellvibrionaceae</taxon>
        <taxon>Marinimicrobium</taxon>
    </lineage>
</organism>
<protein>
    <submittedName>
        <fullName evidence="2">DUF3019 family protein</fullName>
    </submittedName>
</protein>
<dbReference type="RefSeq" id="WP_123638971.1">
    <property type="nucleotide sequence ID" value="NZ_RJUK01000002.1"/>
</dbReference>
<keyword evidence="1" id="KW-0732">Signal</keyword>